<accession>A0A4Q0SER4</accession>
<dbReference type="OrthoDB" id="9792321at2"/>
<dbReference type="CDD" id="cd08273">
    <property type="entry name" value="MDR8"/>
    <property type="match status" value="1"/>
</dbReference>
<dbReference type="RefSeq" id="WP_128917035.1">
    <property type="nucleotide sequence ID" value="NZ_LBJC01000007.1"/>
</dbReference>
<dbReference type="AlphaFoldDB" id="A0A4Q0SER4"/>
<gene>
    <name evidence="2" type="ORF">XH99_05910</name>
</gene>
<dbReference type="SUPFAM" id="SSF50129">
    <property type="entry name" value="GroES-like"/>
    <property type="match status" value="1"/>
</dbReference>
<dbReference type="GO" id="GO:0016491">
    <property type="term" value="F:oxidoreductase activity"/>
    <property type="evidence" value="ECO:0007669"/>
    <property type="project" value="InterPro"/>
</dbReference>
<keyword evidence="3" id="KW-1185">Reference proteome</keyword>
<organism evidence="2 3">
    <name type="scientific">Bradyrhizobium nanningense</name>
    <dbReference type="NCBI Taxonomy" id="1325118"/>
    <lineage>
        <taxon>Bacteria</taxon>
        <taxon>Pseudomonadati</taxon>
        <taxon>Pseudomonadota</taxon>
        <taxon>Alphaproteobacteria</taxon>
        <taxon>Hyphomicrobiales</taxon>
        <taxon>Nitrobacteraceae</taxon>
        <taxon>Bradyrhizobium</taxon>
    </lineage>
</organism>
<dbReference type="InterPro" id="IPR020843">
    <property type="entry name" value="ER"/>
</dbReference>
<dbReference type="Gene3D" id="3.40.50.720">
    <property type="entry name" value="NAD(P)-binding Rossmann-like Domain"/>
    <property type="match status" value="1"/>
</dbReference>
<dbReference type="InterPro" id="IPR011032">
    <property type="entry name" value="GroES-like_sf"/>
</dbReference>
<dbReference type="PANTHER" id="PTHR43677">
    <property type="entry name" value="SHORT-CHAIN DEHYDROGENASE/REDUCTASE"/>
    <property type="match status" value="1"/>
</dbReference>
<dbReference type="InterPro" id="IPR013154">
    <property type="entry name" value="ADH-like_N"/>
</dbReference>
<protein>
    <submittedName>
        <fullName evidence="2">Oxidoreductase</fullName>
    </submittedName>
</protein>
<evidence type="ECO:0000313" key="3">
    <source>
        <dbReference type="Proteomes" id="UP000289546"/>
    </source>
</evidence>
<comment type="caution">
    <text evidence="2">The sequence shown here is derived from an EMBL/GenBank/DDBJ whole genome shotgun (WGS) entry which is preliminary data.</text>
</comment>
<dbReference type="Pfam" id="PF08240">
    <property type="entry name" value="ADH_N"/>
    <property type="match status" value="1"/>
</dbReference>
<dbReference type="InterPro" id="IPR036291">
    <property type="entry name" value="NAD(P)-bd_dom_sf"/>
</dbReference>
<dbReference type="PANTHER" id="PTHR43677:SF4">
    <property type="entry name" value="QUINONE OXIDOREDUCTASE-LIKE PROTEIN 2"/>
    <property type="match status" value="1"/>
</dbReference>
<reference evidence="2 3" key="1">
    <citation type="submission" date="2015-04" db="EMBL/GenBank/DDBJ databases">
        <title>Comparative genomics of rhizobia nodulating Arachis hypogaea in China.</title>
        <authorList>
            <person name="Li Y."/>
        </authorList>
    </citation>
    <scope>NUCLEOTIDE SEQUENCE [LARGE SCALE GENOMIC DNA]</scope>
    <source>
        <strain evidence="2 3">CCBAU 51757</strain>
    </source>
</reference>
<dbReference type="InterPro" id="IPR051397">
    <property type="entry name" value="Zn-ADH-like_protein"/>
</dbReference>
<dbReference type="Gene3D" id="3.90.180.10">
    <property type="entry name" value="Medium-chain alcohol dehydrogenases, catalytic domain"/>
    <property type="match status" value="1"/>
</dbReference>
<evidence type="ECO:0000259" key="1">
    <source>
        <dbReference type="SMART" id="SM00829"/>
    </source>
</evidence>
<sequence>MGELRNRVVQVRCFGDPDVLEVVAAPLPTAGRGEVRVRVLASSIVYTDVVIRRHLYPQTITLKPPFVLGYDVVGEIDQLGPNVADFKPGDRVADMTVVGSNATYRTLRAENATRVPPGVDAAEAAALILSWTTAYQLLHRAAHVKPGQRVLVHGAAGAVGQALLTLGRMAGLELWGTARGDHAALVRELGGTPIDYQREDFTKIVPGGFDVVFDGIGEDGCRRSLAALKRGGLLCAYGYTAGVQARRNLFSILTWTARLYVLGWLPGGKRVYFYSINLMRARHPAWFREDLARLFELLAARAIRPRVAERISFAEVAEAHRRLEAGGLEGKIVLCPDLPSRDQRERGLTA</sequence>
<name>A0A4Q0SER4_9BRAD</name>
<evidence type="ECO:0000313" key="2">
    <source>
        <dbReference type="EMBL" id="RXH37824.1"/>
    </source>
</evidence>
<feature type="domain" description="Enoyl reductase (ER)" evidence="1">
    <location>
        <begin position="15"/>
        <end position="334"/>
    </location>
</feature>
<dbReference type="Proteomes" id="UP000289546">
    <property type="component" value="Unassembled WGS sequence"/>
</dbReference>
<proteinExistence type="predicted"/>
<dbReference type="Pfam" id="PF13602">
    <property type="entry name" value="ADH_zinc_N_2"/>
    <property type="match status" value="1"/>
</dbReference>
<dbReference type="EMBL" id="LBJQ01000009">
    <property type="protein sequence ID" value="RXH37824.1"/>
    <property type="molecule type" value="Genomic_DNA"/>
</dbReference>
<dbReference type="SUPFAM" id="SSF51735">
    <property type="entry name" value="NAD(P)-binding Rossmann-fold domains"/>
    <property type="match status" value="1"/>
</dbReference>
<dbReference type="SMART" id="SM00829">
    <property type="entry name" value="PKS_ER"/>
    <property type="match status" value="1"/>
</dbReference>